<proteinExistence type="predicted"/>
<dbReference type="Proteomes" id="UP000006640">
    <property type="component" value="Chromosome"/>
</dbReference>
<dbReference type="PANTHER" id="PTHR43156:SF2">
    <property type="entry name" value="STAGE II SPORULATION PROTEIN E"/>
    <property type="match status" value="1"/>
</dbReference>
<dbReference type="SMART" id="SM00331">
    <property type="entry name" value="PP2C_SIG"/>
    <property type="match status" value="1"/>
</dbReference>
<protein>
    <submittedName>
        <fullName evidence="3">Protein serine/threonine phosphatase</fullName>
    </submittedName>
</protein>
<dbReference type="InterPro" id="IPR001932">
    <property type="entry name" value="PPM-type_phosphatase-like_dom"/>
</dbReference>
<dbReference type="EMBL" id="CP001874">
    <property type="protein sequence ID" value="ADG88530.1"/>
    <property type="molecule type" value="Genomic_DNA"/>
</dbReference>
<dbReference type="SUPFAM" id="SSF81606">
    <property type="entry name" value="PP2C-like"/>
    <property type="match status" value="1"/>
</dbReference>
<organism evidence="3 4">
    <name type="scientific">Thermobispora bispora (strain ATCC 19993 / DSM 43833 / CBS 139.67 / JCM 10125 / KCTC 9307 / NBRC 14880 / R51)</name>
    <dbReference type="NCBI Taxonomy" id="469371"/>
    <lineage>
        <taxon>Bacteria</taxon>
        <taxon>Bacillati</taxon>
        <taxon>Actinomycetota</taxon>
        <taxon>Actinomycetes</taxon>
        <taxon>Streptosporangiales</taxon>
        <taxon>Streptosporangiaceae</taxon>
        <taxon>Thermobispora</taxon>
    </lineage>
</organism>
<dbReference type="RefSeq" id="WP_013132063.1">
    <property type="nucleotide sequence ID" value="NC_014165.1"/>
</dbReference>
<name>D6YBH0_THEBD</name>
<evidence type="ECO:0000313" key="3">
    <source>
        <dbReference type="EMBL" id="ADG88530.1"/>
    </source>
</evidence>
<dbReference type="Gene3D" id="3.60.40.10">
    <property type="entry name" value="PPM-type phosphatase domain"/>
    <property type="match status" value="1"/>
</dbReference>
<dbReference type="HOGENOM" id="CLU_899962_0_0_11"/>
<dbReference type="GO" id="GO:0016791">
    <property type="term" value="F:phosphatase activity"/>
    <property type="evidence" value="ECO:0007669"/>
    <property type="project" value="TreeGrafter"/>
</dbReference>
<dbReference type="InterPro" id="IPR036457">
    <property type="entry name" value="PPM-type-like_dom_sf"/>
</dbReference>
<dbReference type="KEGG" id="tbi:Tbis_1818"/>
<keyword evidence="1" id="KW-0378">Hydrolase</keyword>
<accession>D6YBH0</accession>
<gene>
    <name evidence="3" type="ordered locus">Tbis_1818</name>
</gene>
<evidence type="ECO:0000313" key="4">
    <source>
        <dbReference type="Proteomes" id="UP000006640"/>
    </source>
</evidence>
<dbReference type="STRING" id="469371.Tbis_1818"/>
<dbReference type="InterPro" id="IPR052016">
    <property type="entry name" value="Bact_Sigma-Reg"/>
</dbReference>
<dbReference type="eggNOG" id="COG2208">
    <property type="taxonomic scope" value="Bacteria"/>
</dbReference>
<dbReference type="Pfam" id="PF07228">
    <property type="entry name" value="SpoIIE"/>
    <property type="match status" value="1"/>
</dbReference>
<sequence length="309" mass="32129">MVLPQSLCVLERTAELSLDAFGSLDGPGPFTGAPAPGLGPPYPGDRPEYGAAFAAALAEERRLITALREAILPGPGASVDLPSVRIAVRYLPAGEAALLGGDWYELTPLPDGRIFLGVGDTSGHGAAAVARMAQLRPALLGLAMTGASPESLLGWLNTLVLTRFPETTATVVCGYLDVARLRFTWAQAGHPAPILVRRGGARRIGAPEGVILGAVPDPRYRVRCTALEPGDLLLMFTDGLVERRTRDIGAGMGLAVKAARAVAGQPDLDAGLDMLIDALGGPNPEDDACLLALQVVDCAERGEPARYAA</sequence>
<dbReference type="AlphaFoldDB" id="D6YBH0"/>
<reference evidence="3 4" key="1">
    <citation type="submission" date="2010-01" db="EMBL/GenBank/DDBJ databases">
        <title>The complete genome of Thermobispora bispora DSM 43833.</title>
        <authorList>
            <consortium name="US DOE Joint Genome Institute (JGI-PGF)"/>
            <person name="Lucas S."/>
            <person name="Copeland A."/>
            <person name="Lapidus A."/>
            <person name="Glavina del Rio T."/>
            <person name="Dalin E."/>
            <person name="Tice H."/>
            <person name="Bruce D."/>
            <person name="Goodwin L."/>
            <person name="Pitluck S."/>
            <person name="Kyrpides N."/>
            <person name="Mavromatis K."/>
            <person name="Ivanova N."/>
            <person name="Mikhailova N."/>
            <person name="Chertkov O."/>
            <person name="Brettin T."/>
            <person name="Detter J.C."/>
            <person name="Han C."/>
            <person name="Larimer F."/>
            <person name="Land M."/>
            <person name="Hauser L."/>
            <person name="Markowitz V."/>
            <person name="Cheng J.-F."/>
            <person name="Hugenholtz P."/>
            <person name="Woyke T."/>
            <person name="Wu D."/>
            <person name="Jando M."/>
            <person name="Schneider S."/>
            <person name="Klenk H.-P."/>
            <person name="Eisen J.A."/>
        </authorList>
    </citation>
    <scope>NUCLEOTIDE SEQUENCE [LARGE SCALE GENOMIC DNA]</scope>
    <source>
        <strain evidence="4">ATCC 19993 / DSM 43833 / CBS 139.67 / JCM 10125 / KCTC 9307 / NBRC 14880 / R51</strain>
    </source>
</reference>
<evidence type="ECO:0000259" key="2">
    <source>
        <dbReference type="SMART" id="SM00331"/>
    </source>
</evidence>
<feature type="domain" description="PPM-type phosphatase" evidence="2">
    <location>
        <begin position="84"/>
        <end position="295"/>
    </location>
</feature>
<keyword evidence="4" id="KW-1185">Reference proteome</keyword>
<dbReference type="PANTHER" id="PTHR43156">
    <property type="entry name" value="STAGE II SPORULATION PROTEIN E-RELATED"/>
    <property type="match status" value="1"/>
</dbReference>
<dbReference type="OrthoDB" id="341868at2"/>
<evidence type="ECO:0000256" key="1">
    <source>
        <dbReference type="ARBA" id="ARBA00022801"/>
    </source>
</evidence>